<name>A0ABU9E291_9FLAO</name>
<dbReference type="EMBL" id="JBBPCB010000005">
    <property type="protein sequence ID" value="MEK8180573.1"/>
    <property type="molecule type" value="Genomic_DNA"/>
</dbReference>
<proteinExistence type="predicted"/>
<dbReference type="RefSeq" id="WP_187659685.1">
    <property type="nucleotide sequence ID" value="NZ_JACTAB010000002.1"/>
</dbReference>
<gene>
    <name evidence="2" type="ORF">WMW71_09500</name>
</gene>
<feature type="chain" id="PRO_5046552830" evidence="1">
    <location>
        <begin position="19"/>
        <end position="237"/>
    </location>
</feature>
<evidence type="ECO:0000313" key="2">
    <source>
        <dbReference type="EMBL" id="MEK8180573.1"/>
    </source>
</evidence>
<dbReference type="Proteomes" id="UP001491349">
    <property type="component" value="Unassembled WGS sequence"/>
</dbReference>
<protein>
    <submittedName>
        <fullName evidence="2">DUF2490 domain-containing protein</fullName>
    </submittedName>
</protein>
<reference evidence="2 3" key="1">
    <citation type="submission" date="2024-04" db="EMBL/GenBank/DDBJ databases">
        <title>draft genome sequnece of Flavobacterium buctense JCM 30750.</title>
        <authorList>
            <person name="Kim D.-U."/>
        </authorList>
    </citation>
    <scope>NUCLEOTIDE SEQUENCE [LARGE SCALE GENOMIC DNA]</scope>
    <source>
        <strain evidence="2 3">JCM 30750</strain>
    </source>
</reference>
<comment type="caution">
    <text evidence="2">The sequence shown here is derived from an EMBL/GenBank/DDBJ whole genome shotgun (WGS) entry which is preliminary data.</text>
</comment>
<keyword evidence="1" id="KW-0732">Signal</keyword>
<evidence type="ECO:0000313" key="3">
    <source>
        <dbReference type="Proteomes" id="UP001491349"/>
    </source>
</evidence>
<dbReference type="InterPro" id="IPR019619">
    <property type="entry name" value="DUF2490"/>
</dbReference>
<feature type="signal peptide" evidence="1">
    <location>
        <begin position="1"/>
        <end position="18"/>
    </location>
</feature>
<dbReference type="Pfam" id="PF10677">
    <property type="entry name" value="DUF2490"/>
    <property type="match status" value="1"/>
</dbReference>
<sequence length="237" mass="28031">MKKIKLALLLIFGSKTMAQNDLGSWNILSVTMKVNSKWSVFTEGQIRSLSFYDDFHYYEIKTGLTYKIKPNFSVTTGFGDYNTYTEGGNFVSPMQNDEIRTWVQANLKNPFDYITFEHRYRAEQRFTSNGYRNRFRYRLSAVIPLQGKKITPKTFYLSVWNEIFFTDNEPFFERNRLFIGGGYEFSENIAVQTGYIHQFDYKINDETGRDFFNIALLYNFDLKKKKENVDFHPTTND</sequence>
<keyword evidence="3" id="KW-1185">Reference proteome</keyword>
<organism evidence="2 3">
    <name type="scientific">Flavobacterium buctense</name>
    <dbReference type="NCBI Taxonomy" id="1648146"/>
    <lineage>
        <taxon>Bacteria</taxon>
        <taxon>Pseudomonadati</taxon>
        <taxon>Bacteroidota</taxon>
        <taxon>Flavobacteriia</taxon>
        <taxon>Flavobacteriales</taxon>
        <taxon>Flavobacteriaceae</taxon>
        <taxon>Flavobacterium</taxon>
    </lineage>
</organism>
<accession>A0ABU9E291</accession>
<evidence type="ECO:0000256" key="1">
    <source>
        <dbReference type="SAM" id="SignalP"/>
    </source>
</evidence>